<gene>
    <name evidence="2" type="ORF">JK629_15215</name>
</gene>
<evidence type="ECO:0008006" key="4">
    <source>
        <dbReference type="Google" id="ProtNLM"/>
    </source>
</evidence>
<keyword evidence="1" id="KW-0472">Membrane</keyword>
<protein>
    <recommendedName>
        <fullName evidence="4">DUF2393 domain-containing protein</fullName>
    </recommendedName>
</protein>
<proteinExistence type="predicted"/>
<organism evidence="2 3">
    <name type="scientific">Aequorivita iocasae</name>
    <dbReference type="NCBI Taxonomy" id="2803865"/>
    <lineage>
        <taxon>Bacteria</taxon>
        <taxon>Pseudomonadati</taxon>
        <taxon>Bacteroidota</taxon>
        <taxon>Flavobacteriia</taxon>
        <taxon>Flavobacteriales</taxon>
        <taxon>Flavobacteriaceae</taxon>
        <taxon>Aequorivita</taxon>
    </lineage>
</organism>
<evidence type="ECO:0000313" key="3">
    <source>
        <dbReference type="Proteomes" id="UP000629420"/>
    </source>
</evidence>
<dbReference type="EMBL" id="CP068439">
    <property type="protein sequence ID" value="QQX76651.1"/>
    <property type="molecule type" value="Genomic_DNA"/>
</dbReference>
<reference evidence="2 3" key="1">
    <citation type="submission" date="2021-01" db="EMBL/GenBank/DDBJ databases">
        <title>Aequorivita sp. strain KX20305, a bacterium isolated from the sediment collected at a cold seep field in South China Sea.</title>
        <authorList>
            <person name="Zhang H."/>
            <person name="Li C."/>
        </authorList>
    </citation>
    <scope>NUCLEOTIDE SEQUENCE [LARGE SCALE GENOMIC DNA]</scope>
    <source>
        <strain evidence="2 3">KX20305</strain>
    </source>
</reference>
<dbReference type="RefSeq" id="WP_202336449.1">
    <property type="nucleotide sequence ID" value="NZ_CP068439.1"/>
</dbReference>
<keyword evidence="1" id="KW-1133">Transmembrane helix</keyword>
<name>A0ABX7DSQ6_9FLAO</name>
<dbReference type="Proteomes" id="UP000629420">
    <property type="component" value="Chromosome"/>
</dbReference>
<sequence>MNEIFDFIKNNTGIFILCVGLLTLIITLAKLFPKRPKLKITGYSRWAGVNATEIRGNDDPSDRMVGDETNASREMLTTITLSLRNTSKKRAFNVRIKKMRNGIRVRKNLPEDYSIEPDGEATIELEYAKRVFGKFKNIKRPEFFKDIDITKDFRKKESIVDIKYENSKGKEYTVSHRLKKSGK</sequence>
<evidence type="ECO:0000313" key="2">
    <source>
        <dbReference type="EMBL" id="QQX76651.1"/>
    </source>
</evidence>
<keyword evidence="1" id="KW-0812">Transmembrane</keyword>
<evidence type="ECO:0000256" key="1">
    <source>
        <dbReference type="SAM" id="Phobius"/>
    </source>
</evidence>
<accession>A0ABX7DSQ6</accession>
<keyword evidence="3" id="KW-1185">Reference proteome</keyword>
<feature type="transmembrane region" description="Helical" evidence="1">
    <location>
        <begin position="12"/>
        <end position="32"/>
    </location>
</feature>